<dbReference type="Pfam" id="PF00535">
    <property type="entry name" value="Glycos_transf_2"/>
    <property type="match status" value="1"/>
</dbReference>
<organism evidence="4 5">
    <name type="scientific">Paralvinella palmiformis</name>
    <dbReference type="NCBI Taxonomy" id="53620"/>
    <lineage>
        <taxon>Eukaryota</taxon>
        <taxon>Metazoa</taxon>
        <taxon>Spiralia</taxon>
        <taxon>Lophotrochozoa</taxon>
        <taxon>Annelida</taxon>
        <taxon>Polychaeta</taxon>
        <taxon>Sedentaria</taxon>
        <taxon>Canalipalpata</taxon>
        <taxon>Terebellida</taxon>
        <taxon>Terebelliformia</taxon>
        <taxon>Alvinellidae</taxon>
        <taxon>Paralvinella</taxon>
    </lineage>
</organism>
<dbReference type="Gene3D" id="3.90.550.10">
    <property type="entry name" value="Spore Coat Polysaccharide Biosynthesis Protein SpsA, Chain A"/>
    <property type="match status" value="1"/>
</dbReference>
<dbReference type="GO" id="GO:0004653">
    <property type="term" value="F:polypeptide N-acetylgalactosaminyltransferase activity"/>
    <property type="evidence" value="ECO:0007669"/>
    <property type="project" value="TreeGrafter"/>
</dbReference>
<dbReference type="GO" id="GO:0006493">
    <property type="term" value="P:protein O-linked glycosylation"/>
    <property type="evidence" value="ECO:0007669"/>
    <property type="project" value="TreeGrafter"/>
</dbReference>
<dbReference type="InterPro" id="IPR029044">
    <property type="entry name" value="Nucleotide-diphossugar_trans"/>
</dbReference>
<name>A0AAD9MVY7_9ANNE</name>
<dbReference type="GO" id="GO:0005794">
    <property type="term" value="C:Golgi apparatus"/>
    <property type="evidence" value="ECO:0007669"/>
    <property type="project" value="TreeGrafter"/>
</dbReference>
<evidence type="ECO:0000259" key="3">
    <source>
        <dbReference type="Pfam" id="PF00535"/>
    </source>
</evidence>
<sequence length="435" mass="50311">MTMRVRLMGQVIHLHMPSIQWIIKALFVGVLLFFITNYLSKTTDRGPLKTESKRSEDSLFRPLDVATNQKPPVAGSGSHMSAMEAGNVKTRLLMQVQRDILRNQKRPPDDTYNINVTLSDNTSMDREIPDTRPEVCRTFSYDVDKLPAATVVIPFYNEALSMLLRTIHSILWRSPDKLLAKIILVDDASTREYLKEPLDRYVRLLPKVELIRNEHREGLIRSRMRGYRLATSKVVLFQDAHTECNVGWLEPLLDDLMKHPQSVIQPFVDGVDRLTLEFAAPPTYYRGAFSWDLRYTWLRLPEHEQIRSIETGQPFFTPTVVGCALAVRKDYFDHIGWFDEGLNVWGGENIELGFRTWMCGGRVVTITCSRVGHVFKEFPYQFDGNKEEIVQKNLIRVAETWMDGWKKYFYPDNPGVRLQAARAERGRTEVARRTD</sequence>
<evidence type="ECO:0000313" key="4">
    <source>
        <dbReference type="EMBL" id="KAK2145856.1"/>
    </source>
</evidence>
<dbReference type="PANTHER" id="PTHR11675">
    <property type="entry name" value="N-ACETYLGALACTOSAMINYLTRANSFERASE"/>
    <property type="match status" value="1"/>
</dbReference>
<reference evidence="4" key="1">
    <citation type="journal article" date="2023" name="Mol. Biol. Evol.">
        <title>Third-Generation Sequencing Reveals the Adaptive Role of the Epigenome in Three Deep-Sea Polychaetes.</title>
        <authorList>
            <person name="Perez M."/>
            <person name="Aroh O."/>
            <person name="Sun Y."/>
            <person name="Lan Y."/>
            <person name="Juniper S.K."/>
            <person name="Young C.R."/>
            <person name="Angers B."/>
            <person name="Qian P.Y."/>
        </authorList>
    </citation>
    <scope>NUCLEOTIDE SEQUENCE</scope>
    <source>
        <strain evidence="4">P08H-3</strain>
    </source>
</reference>
<feature type="transmembrane region" description="Helical" evidence="2">
    <location>
        <begin position="21"/>
        <end position="39"/>
    </location>
</feature>
<comment type="caution">
    <text evidence="4">The sequence shown here is derived from an EMBL/GenBank/DDBJ whole genome shotgun (WGS) entry which is preliminary data.</text>
</comment>
<evidence type="ECO:0000256" key="1">
    <source>
        <dbReference type="ARBA" id="ARBA00023157"/>
    </source>
</evidence>
<dbReference type="EMBL" id="JAODUP010000651">
    <property type="protein sequence ID" value="KAK2145856.1"/>
    <property type="molecule type" value="Genomic_DNA"/>
</dbReference>
<dbReference type="PANTHER" id="PTHR11675:SF119">
    <property type="entry name" value="POLYPEPTIDE N-ACETYLGALACTOSAMINYLTRANSFERASE 2"/>
    <property type="match status" value="1"/>
</dbReference>
<protein>
    <recommendedName>
        <fullName evidence="3">Glycosyltransferase 2-like domain-containing protein</fullName>
    </recommendedName>
</protein>
<keyword evidence="1" id="KW-1015">Disulfide bond</keyword>
<keyword evidence="2" id="KW-0472">Membrane</keyword>
<dbReference type="AlphaFoldDB" id="A0AAD9MVY7"/>
<gene>
    <name evidence="4" type="ORF">LSH36_651g01011</name>
</gene>
<dbReference type="SUPFAM" id="SSF53448">
    <property type="entry name" value="Nucleotide-diphospho-sugar transferases"/>
    <property type="match status" value="1"/>
</dbReference>
<dbReference type="InterPro" id="IPR001173">
    <property type="entry name" value="Glyco_trans_2-like"/>
</dbReference>
<accession>A0AAD9MVY7</accession>
<keyword evidence="2" id="KW-0812">Transmembrane</keyword>
<dbReference type="Proteomes" id="UP001208570">
    <property type="component" value="Unassembled WGS sequence"/>
</dbReference>
<evidence type="ECO:0000256" key="2">
    <source>
        <dbReference type="SAM" id="Phobius"/>
    </source>
</evidence>
<keyword evidence="2" id="KW-1133">Transmembrane helix</keyword>
<keyword evidence="5" id="KW-1185">Reference proteome</keyword>
<feature type="domain" description="Glycosyltransferase 2-like" evidence="3">
    <location>
        <begin position="150"/>
        <end position="320"/>
    </location>
</feature>
<evidence type="ECO:0000313" key="5">
    <source>
        <dbReference type="Proteomes" id="UP001208570"/>
    </source>
</evidence>
<proteinExistence type="predicted"/>